<dbReference type="PANTHER" id="PTHR13696">
    <property type="entry name" value="P-LOOP CONTAINING NUCLEOSIDE TRIPHOSPHATE HYDROLASE"/>
    <property type="match status" value="1"/>
</dbReference>
<evidence type="ECO:0000313" key="2">
    <source>
        <dbReference type="EMBL" id="BAT71604.1"/>
    </source>
</evidence>
<keyword evidence="3" id="KW-1185">Reference proteome</keyword>
<dbReference type="InterPro" id="IPR025669">
    <property type="entry name" value="AAA_dom"/>
</dbReference>
<dbReference type="STRING" id="1298851.TST_0804"/>
<sequence>MLKICFISMKGGTGKTTLSLLFTYFMADRGKNVLLMDMDPQGNTTIACAEGLVFDEKGFLKLGMPYIIQDFLTPQVTDEKLKETVKHNSIFLEPIKGKGFHLIPNFLEAHKYDLHLTANHVVPVFVNEITNLLPAEVDVIVMDCPPYLSSLSYAALFGADVIVIPAEASKFGLVGVELLLTVVEDVIRKRGRPYNNIVIQPNRIRPTKAASFYLDAMRERYGEFLADEYFKETVEVQRMIREGIKAFSVGANEARSSILRAIESLGSRVMVY</sequence>
<dbReference type="AlphaFoldDB" id="A0A0S3QTF7"/>
<protein>
    <submittedName>
        <fullName evidence="2">Chromosome partitioning protein</fullName>
    </submittedName>
</protein>
<evidence type="ECO:0000313" key="3">
    <source>
        <dbReference type="Proteomes" id="UP000063234"/>
    </source>
</evidence>
<dbReference type="SUPFAM" id="SSF52540">
    <property type="entry name" value="P-loop containing nucleoside triphosphate hydrolases"/>
    <property type="match status" value="1"/>
</dbReference>
<proteinExistence type="predicted"/>
<dbReference type="Proteomes" id="UP000063234">
    <property type="component" value="Chromosome"/>
</dbReference>
<name>A0A0S3QTF7_THET7</name>
<dbReference type="Pfam" id="PF13614">
    <property type="entry name" value="AAA_31"/>
    <property type="match status" value="1"/>
</dbReference>
<dbReference type="RefSeq" id="WP_083498590.1">
    <property type="nucleotide sequence ID" value="NZ_AP013035.1"/>
</dbReference>
<dbReference type="KEGG" id="ttk:TST_0804"/>
<dbReference type="InterPro" id="IPR027417">
    <property type="entry name" value="P-loop_NTPase"/>
</dbReference>
<dbReference type="InterPro" id="IPR050678">
    <property type="entry name" value="DNA_Partitioning_ATPase"/>
</dbReference>
<accession>A0A0S3QTF7</accession>
<reference evidence="3" key="1">
    <citation type="journal article" date="2018" name="Science">
        <title>A primordial and reversible TCA cycle in a facultatively chemolithoautotrophic thermophile.</title>
        <authorList>
            <person name="Nunoura T."/>
            <person name="Chikaraishi Y."/>
            <person name="Izaki R."/>
            <person name="Suwa T."/>
            <person name="Sato T."/>
            <person name="Harada T."/>
            <person name="Mori K."/>
            <person name="Kato Y."/>
            <person name="Miyazaki M."/>
            <person name="Shimamura S."/>
            <person name="Yanagawa K."/>
            <person name="Shuto A."/>
            <person name="Ohkouchi N."/>
            <person name="Fujita N."/>
            <person name="Takaki Y."/>
            <person name="Atomi H."/>
            <person name="Takai K."/>
        </authorList>
    </citation>
    <scope>NUCLEOTIDE SEQUENCE [LARGE SCALE GENOMIC DNA]</scope>
    <source>
        <strain evidence="3">DSM 17441 / JCM 13301 / NBRC 103674 / ABI70S6</strain>
    </source>
</reference>
<feature type="domain" description="AAA" evidence="1">
    <location>
        <begin position="3"/>
        <end position="189"/>
    </location>
</feature>
<evidence type="ECO:0000259" key="1">
    <source>
        <dbReference type="Pfam" id="PF13614"/>
    </source>
</evidence>
<gene>
    <name evidence="2" type="ORF">TST_0804</name>
</gene>
<organism evidence="2 3">
    <name type="scientific">Thermosulfidibacter takaii (strain DSM 17441 / JCM 13301 / NBRC 103674 / ABI70S6)</name>
    <dbReference type="NCBI Taxonomy" id="1298851"/>
    <lineage>
        <taxon>Bacteria</taxon>
        <taxon>Pseudomonadati</taxon>
        <taxon>Thermosulfidibacterota</taxon>
        <taxon>Thermosulfidibacteria</taxon>
        <taxon>Thermosulfidibacterales</taxon>
        <taxon>Thermosulfidibacteraceae</taxon>
    </lineage>
</organism>
<dbReference type="PANTHER" id="PTHR13696:SF99">
    <property type="entry name" value="COBYRINIC ACID AC-DIAMIDE SYNTHASE"/>
    <property type="match status" value="1"/>
</dbReference>
<dbReference type="EMBL" id="AP013035">
    <property type="protein sequence ID" value="BAT71604.1"/>
    <property type="molecule type" value="Genomic_DNA"/>
</dbReference>
<dbReference type="CDD" id="cd02042">
    <property type="entry name" value="ParAB_family"/>
    <property type="match status" value="1"/>
</dbReference>
<dbReference type="Gene3D" id="3.40.50.300">
    <property type="entry name" value="P-loop containing nucleotide triphosphate hydrolases"/>
    <property type="match status" value="1"/>
</dbReference>